<dbReference type="Gene3D" id="1.10.287.130">
    <property type="match status" value="1"/>
</dbReference>
<feature type="non-terminal residue" evidence="4">
    <location>
        <position position="174"/>
    </location>
</feature>
<organism evidence="4">
    <name type="scientific">Dissulfuribacter thermophilus</name>
    <dbReference type="NCBI Taxonomy" id="1156395"/>
    <lineage>
        <taxon>Bacteria</taxon>
        <taxon>Pseudomonadati</taxon>
        <taxon>Thermodesulfobacteriota</taxon>
        <taxon>Dissulfuribacteria</taxon>
        <taxon>Dissulfuribacterales</taxon>
        <taxon>Dissulfuribacteraceae</taxon>
        <taxon>Dissulfuribacter</taxon>
    </lineage>
</organism>
<dbReference type="CDD" id="cd00130">
    <property type="entry name" value="PAS"/>
    <property type="match status" value="1"/>
</dbReference>
<dbReference type="CDD" id="cd00082">
    <property type="entry name" value="HisKA"/>
    <property type="match status" value="1"/>
</dbReference>
<sequence>MNYKVSKRKLFDIIFKGLPIGCFLVDKELRIISFNDTAKRITGWDEKEVIGKYCSDVLRSNLCKGQCPLKESLQLKMSFIAREATITTRFGERVPICFSSSAVFDDNGEVEAGIEIFRDMWDNKRLQTMRNRIMALFAHDIKSPVAMVGGMAKRLLDEKVGPLNEKQKEYLEII</sequence>
<gene>
    <name evidence="4" type="ORF">ENJ63_01325</name>
</gene>
<dbReference type="SMART" id="SM00091">
    <property type="entry name" value="PAS"/>
    <property type="match status" value="1"/>
</dbReference>
<evidence type="ECO:0000256" key="2">
    <source>
        <dbReference type="ARBA" id="ARBA00012438"/>
    </source>
</evidence>
<proteinExistence type="predicted"/>
<dbReference type="EC" id="2.7.13.3" evidence="2"/>
<comment type="caution">
    <text evidence="4">The sequence shown here is derived from an EMBL/GenBank/DDBJ whole genome shotgun (WGS) entry which is preliminary data.</text>
</comment>
<dbReference type="Gene3D" id="3.30.450.20">
    <property type="entry name" value="PAS domain"/>
    <property type="match status" value="1"/>
</dbReference>
<comment type="catalytic activity">
    <reaction evidence="1">
        <text>ATP + protein L-histidine = ADP + protein N-phospho-L-histidine.</text>
        <dbReference type="EC" id="2.7.13.3"/>
    </reaction>
</comment>
<dbReference type="Proteomes" id="UP000885797">
    <property type="component" value="Unassembled WGS sequence"/>
</dbReference>
<dbReference type="PROSITE" id="PS50112">
    <property type="entry name" value="PAS"/>
    <property type="match status" value="1"/>
</dbReference>
<dbReference type="InterPro" id="IPR035965">
    <property type="entry name" value="PAS-like_dom_sf"/>
</dbReference>
<dbReference type="InterPro" id="IPR003661">
    <property type="entry name" value="HisK_dim/P_dom"/>
</dbReference>
<feature type="domain" description="PAS" evidence="3">
    <location>
        <begin position="7"/>
        <end position="52"/>
    </location>
</feature>
<dbReference type="AlphaFoldDB" id="A0A7V2SYD7"/>
<evidence type="ECO:0000313" key="4">
    <source>
        <dbReference type="EMBL" id="HFC46502.1"/>
    </source>
</evidence>
<evidence type="ECO:0000256" key="1">
    <source>
        <dbReference type="ARBA" id="ARBA00000085"/>
    </source>
</evidence>
<dbReference type="InterPro" id="IPR036097">
    <property type="entry name" value="HisK_dim/P_sf"/>
</dbReference>
<dbReference type="SUPFAM" id="SSF55785">
    <property type="entry name" value="PYP-like sensor domain (PAS domain)"/>
    <property type="match status" value="1"/>
</dbReference>
<accession>A0A7V2SYD7</accession>
<dbReference type="EMBL" id="DRND01000112">
    <property type="protein sequence ID" value="HFC46502.1"/>
    <property type="molecule type" value="Genomic_DNA"/>
</dbReference>
<protein>
    <recommendedName>
        <fullName evidence="2">histidine kinase</fullName>
        <ecNumber evidence="2">2.7.13.3</ecNumber>
    </recommendedName>
</protein>
<dbReference type="NCBIfam" id="TIGR00229">
    <property type="entry name" value="sensory_box"/>
    <property type="match status" value="1"/>
</dbReference>
<reference evidence="4" key="1">
    <citation type="journal article" date="2020" name="mSystems">
        <title>Genome- and Community-Level Interaction Insights into Carbon Utilization and Element Cycling Functions of Hydrothermarchaeota in Hydrothermal Sediment.</title>
        <authorList>
            <person name="Zhou Z."/>
            <person name="Liu Y."/>
            <person name="Xu W."/>
            <person name="Pan J."/>
            <person name="Luo Z.H."/>
            <person name="Li M."/>
        </authorList>
    </citation>
    <scope>NUCLEOTIDE SEQUENCE [LARGE SCALE GENOMIC DNA]</scope>
    <source>
        <strain evidence="4">HyVt-503</strain>
    </source>
</reference>
<dbReference type="GO" id="GO:0000155">
    <property type="term" value="F:phosphorelay sensor kinase activity"/>
    <property type="evidence" value="ECO:0007669"/>
    <property type="project" value="InterPro"/>
</dbReference>
<name>A0A7V2SYD7_9BACT</name>
<dbReference type="InterPro" id="IPR000014">
    <property type="entry name" value="PAS"/>
</dbReference>
<dbReference type="Pfam" id="PF13426">
    <property type="entry name" value="PAS_9"/>
    <property type="match status" value="1"/>
</dbReference>
<evidence type="ECO:0000259" key="3">
    <source>
        <dbReference type="PROSITE" id="PS50112"/>
    </source>
</evidence>
<dbReference type="SUPFAM" id="SSF47384">
    <property type="entry name" value="Homodimeric domain of signal transducing histidine kinase"/>
    <property type="match status" value="1"/>
</dbReference>